<organism evidence="2 3">
    <name type="scientific">Sediminicoccus rosea</name>
    <dbReference type="NCBI Taxonomy" id="1225128"/>
    <lineage>
        <taxon>Bacteria</taxon>
        <taxon>Pseudomonadati</taxon>
        <taxon>Pseudomonadota</taxon>
        <taxon>Alphaproteobacteria</taxon>
        <taxon>Acetobacterales</taxon>
        <taxon>Roseomonadaceae</taxon>
        <taxon>Sediminicoccus</taxon>
    </lineage>
</organism>
<sequence length="518" mass="55173">MSDPGKSGLDPVKLELVWTRLISAVDEAAKAIVRTSFSTLSNEANDFACVLTDAEARSLAQNTGSIPSFIGTLPNTVRAIREAIPEAEMRPGDIYVTNNPWIGTGHLNDVCLVRPIFHGGRIVAYGATTSHVPDIGGRLRSTEARELFEEGFHIPPMLLLREGRADATLIKLLRTNIRTPDQTEGDIWAQASAVTLIGDRVVQTLTDHGLEDLGAVATEIFDRSEAAMAERLAALPEGSWEAAIETDGMDQPFHLQVRVTLKDGRLLADFAGSSPQQPRSVNCPFTYTRAMSWFVLKAMLLPDLPSNEGIFRPIRISVPEGCILNPREPAPVGGRAATGHYVPVLMFRALAEALPDKVRAAPGSPLWMMSLAGRDQSGQPYAGTLFFNGGTGAGATQDGCDSISWPSNISATPVEVAERTAPVMIHRKVQRAGSGGTGTHRGGLGHETEIECETDGMAAVFVTERIKFPAPGLFGGGAGALGEVLIDGKPVNTRTQQVLNKGTRVIIRTPGGGGYGAG</sequence>
<dbReference type="InterPro" id="IPR003692">
    <property type="entry name" value="Hydantoinase_B"/>
</dbReference>
<dbReference type="PANTHER" id="PTHR11365:SF23">
    <property type="entry name" value="HYPOTHETICAL 5-OXOPROLINASE (EUROFUNG)-RELATED"/>
    <property type="match status" value="1"/>
</dbReference>
<dbReference type="RefSeq" id="WP_318647469.1">
    <property type="nucleotide sequence ID" value="NZ_CP137852.1"/>
</dbReference>
<dbReference type="PANTHER" id="PTHR11365">
    <property type="entry name" value="5-OXOPROLINASE RELATED"/>
    <property type="match status" value="1"/>
</dbReference>
<feature type="domain" description="Hydantoinase B/oxoprolinase" evidence="1">
    <location>
        <begin position="10"/>
        <end position="517"/>
    </location>
</feature>
<evidence type="ECO:0000259" key="1">
    <source>
        <dbReference type="Pfam" id="PF02538"/>
    </source>
</evidence>
<name>A0ABZ0PCR7_9PROT</name>
<dbReference type="InterPro" id="IPR045079">
    <property type="entry name" value="Oxoprolinase-like"/>
</dbReference>
<evidence type="ECO:0000313" key="3">
    <source>
        <dbReference type="Proteomes" id="UP001305521"/>
    </source>
</evidence>
<accession>A0ABZ0PCR7</accession>
<proteinExistence type="predicted"/>
<dbReference type="EMBL" id="CP137852">
    <property type="protein sequence ID" value="WPB83494.1"/>
    <property type="molecule type" value="Genomic_DNA"/>
</dbReference>
<gene>
    <name evidence="2" type="ORF">R9Z33_15435</name>
</gene>
<reference evidence="2 3" key="1">
    <citation type="submission" date="2023-11" db="EMBL/GenBank/DDBJ databases">
        <title>Arctic aerobic anoxygenic photoheterotroph Sediminicoccus rosea KRV36 adapts its photosynthesis to long days of polar summer.</title>
        <authorList>
            <person name="Tomasch J."/>
            <person name="Kopejtka K."/>
            <person name="Bily T."/>
            <person name="Gardiner A.T."/>
            <person name="Gardian Z."/>
            <person name="Shivaramu S."/>
            <person name="Koblizek M."/>
            <person name="Engelhardt F."/>
            <person name="Kaftan D."/>
        </authorList>
    </citation>
    <scope>NUCLEOTIDE SEQUENCE [LARGE SCALE GENOMIC DNA]</scope>
    <source>
        <strain evidence="2 3">R-30</strain>
    </source>
</reference>
<evidence type="ECO:0000313" key="2">
    <source>
        <dbReference type="EMBL" id="WPB83494.1"/>
    </source>
</evidence>
<dbReference type="Proteomes" id="UP001305521">
    <property type="component" value="Chromosome"/>
</dbReference>
<protein>
    <submittedName>
        <fullName evidence="2">Hydantoinase B/oxoprolinase family protein</fullName>
    </submittedName>
</protein>
<keyword evidence="3" id="KW-1185">Reference proteome</keyword>
<dbReference type="Pfam" id="PF02538">
    <property type="entry name" value="Hydantoinase_B"/>
    <property type="match status" value="1"/>
</dbReference>